<dbReference type="PANTHER" id="PTHR33270:SF5">
    <property type="entry name" value="GB|AAC00605.1"/>
    <property type="match status" value="1"/>
</dbReference>
<evidence type="ECO:0000259" key="1">
    <source>
        <dbReference type="Pfam" id="PF23156"/>
    </source>
</evidence>
<proteinExistence type="predicted"/>
<dbReference type="Proteomes" id="UP001154282">
    <property type="component" value="Unassembled WGS sequence"/>
</dbReference>
<dbReference type="EMBL" id="CAMGYJ010000004">
    <property type="protein sequence ID" value="CAI0402999.1"/>
    <property type="molecule type" value="Genomic_DNA"/>
</dbReference>
<dbReference type="PANTHER" id="PTHR33270">
    <property type="entry name" value="BNAC05G50380D PROTEIN"/>
    <property type="match status" value="1"/>
</dbReference>
<dbReference type="AlphaFoldDB" id="A0AAV0IZN9"/>
<feature type="domain" description="DUF7054" evidence="1">
    <location>
        <begin position="16"/>
        <end position="99"/>
    </location>
</feature>
<organism evidence="2 3">
    <name type="scientific">Linum tenue</name>
    <dbReference type="NCBI Taxonomy" id="586396"/>
    <lineage>
        <taxon>Eukaryota</taxon>
        <taxon>Viridiplantae</taxon>
        <taxon>Streptophyta</taxon>
        <taxon>Embryophyta</taxon>
        <taxon>Tracheophyta</taxon>
        <taxon>Spermatophyta</taxon>
        <taxon>Magnoliopsida</taxon>
        <taxon>eudicotyledons</taxon>
        <taxon>Gunneridae</taxon>
        <taxon>Pentapetalae</taxon>
        <taxon>rosids</taxon>
        <taxon>fabids</taxon>
        <taxon>Malpighiales</taxon>
        <taxon>Linaceae</taxon>
        <taxon>Linum</taxon>
    </lineage>
</organism>
<name>A0AAV0IZN9_9ROSI</name>
<accession>A0AAV0IZN9</accession>
<protein>
    <recommendedName>
        <fullName evidence="1">DUF7054 domain-containing protein</fullName>
    </recommendedName>
</protein>
<keyword evidence="3" id="KW-1185">Reference proteome</keyword>
<comment type="caution">
    <text evidence="2">The sequence shown here is derived from an EMBL/GenBank/DDBJ whole genome shotgun (WGS) entry which is preliminary data.</text>
</comment>
<gene>
    <name evidence="2" type="ORF">LITE_LOCUS11855</name>
</gene>
<dbReference type="Pfam" id="PF23156">
    <property type="entry name" value="DUF7054"/>
    <property type="match status" value="1"/>
</dbReference>
<dbReference type="InterPro" id="IPR055482">
    <property type="entry name" value="DUF7054"/>
</dbReference>
<sequence length="134" mass="14858">MSRHRFLISEYNRKKKNNRFLISVTVPGSFGPIRFLANHDDTVLAVIRGALKRYAREGRIPAMTSFSTAPTLVSMVLSCAALNPGAAIGECGGWDFLLCKKQRPEMGRVEIVGGGRGGGTCCKEWIFQWLIRNI</sequence>
<evidence type="ECO:0000313" key="2">
    <source>
        <dbReference type="EMBL" id="CAI0402999.1"/>
    </source>
</evidence>
<evidence type="ECO:0000313" key="3">
    <source>
        <dbReference type="Proteomes" id="UP001154282"/>
    </source>
</evidence>
<reference evidence="2" key="1">
    <citation type="submission" date="2022-08" db="EMBL/GenBank/DDBJ databases">
        <authorList>
            <person name="Gutierrez-Valencia J."/>
        </authorList>
    </citation>
    <scope>NUCLEOTIDE SEQUENCE</scope>
</reference>
<dbReference type="InterPro" id="IPR040358">
    <property type="entry name" value="At4g22758-like"/>
</dbReference>